<dbReference type="Proteomes" id="UP000250043">
    <property type="component" value="Unassembled WGS sequence"/>
</dbReference>
<keyword evidence="1" id="KW-0732">Signal</keyword>
<organism evidence="2 3">
    <name type="scientific">Obba rivulosa</name>
    <dbReference type="NCBI Taxonomy" id="1052685"/>
    <lineage>
        <taxon>Eukaryota</taxon>
        <taxon>Fungi</taxon>
        <taxon>Dikarya</taxon>
        <taxon>Basidiomycota</taxon>
        <taxon>Agaricomycotina</taxon>
        <taxon>Agaricomycetes</taxon>
        <taxon>Polyporales</taxon>
        <taxon>Gelatoporiaceae</taxon>
        <taxon>Obba</taxon>
    </lineage>
</organism>
<evidence type="ECO:0000313" key="3">
    <source>
        <dbReference type="Proteomes" id="UP000250043"/>
    </source>
</evidence>
<evidence type="ECO:0000313" key="2">
    <source>
        <dbReference type="EMBL" id="OCH89406.1"/>
    </source>
</evidence>
<accession>A0A8E2ARR6</accession>
<gene>
    <name evidence="2" type="ORF">OBBRIDRAFT_794271</name>
</gene>
<dbReference type="InterPro" id="IPR036908">
    <property type="entry name" value="RlpA-like_sf"/>
</dbReference>
<feature type="signal peptide" evidence="1">
    <location>
        <begin position="1"/>
        <end position="19"/>
    </location>
</feature>
<evidence type="ECO:0000256" key="1">
    <source>
        <dbReference type="SAM" id="SignalP"/>
    </source>
</evidence>
<reference evidence="2 3" key="1">
    <citation type="submission" date="2016-07" db="EMBL/GenBank/DDBJ databases">
        <title>Draft genome of the white-rot fungus Obba rivulosa 3A-2.</title>
        <authorList>
            <consortium name="DOE Joint Genome Institute"/>
            <person name="Miettinen O."/>
            <person name="Riley R."/>
            <person name="Acob R."/>
            <person name="Barry K."/>
            <person name="Cullen D."/>
            <person name="De Vries R."/>
            <person name="Hainaut M."/>
            <person name="Hatakka A."/>
            <person name="Henrissat B."/>
            <person name="Hilden K."/>
            <person name="Kuo R."/>
            <person name="Labutti K."/>
            <person name="Lipzen A."/>
            <person name="Makela M.R."/>
            <person name="Sandor L."/>
            <person name="Spatafora J.W."/>
            <person name="Grigoriev I.V."/>
            <person name="Hibbett D.S."/>
        </authorList>
    </citation>
    <scope>NUCLEOTIDE SEQUENCE [LARGE SCALE GENOMIC DNA]</scope>
    <source>
        <strain evidence="2 3">3A-2</strain>
    </source>
</reference>
<dbReference type="AlphaFoldDB" id="A0A8E2ARR6"/>
<protein>
    <submittedName>
        <fullName evidence="2">Uncharacterized protein</fullName>
    </submittedName>
</protein>
<proteinExistence type="predicted"/>
<dbReference type="SUPFAM" id="SSF50685">
    <property type="entry name" value="Barwin-like endoglucanases"/>
    <property type="match status" value="1"/>
</dbReference>
<dbReference type="CDD" id="cd22191">
    <property type="entry name" value="DPBB_RlpA_EXP_N-like"/>
    <property type="match status" value="1"/>
</dbReference>
<feature type="chain" id="PRO_5034110473" evidence="1">
    <location>
        <begin position="20"/>
        <end position="125"/>
    </location>
</feature>
<name>A0A8E2ARR6_9APHY</name>
<dbReference type="OrthoDB" id="406505at2759"/>
<dbReference type="Gene3D" id="2.40.40.10">
    <property type="entry name" value="RlpA-like domain"/>
    <property type="match status" value="1"/>
</dbReference>
<dbReference type="EMBL" id="KV722427">
    <property type="protein sequence ID" value="OCH89406.1"/>
    <property type="molecule type" value="Genomic_DNA"/>
</dbReference>
<keyword evidence="3" id="KW-1185">Reference proteome</keyword>
<sequence>MLTLATALSLGLLAASATAQSGTGTLFNFIPGLGACGFTNTSDQFVALVSSKTFHSFPGSGANPNTNPICTHNLTVSFNGKNVSAQIVDLGLDAPDDNVGFSPAAFEQFAPPVQGIVQNVIWTID</sequence>